<protein>
    <submittedName>
        <fullName evidence="7">Transcription initiation factor TFIID subunit 3</fullName>
    </submittedName>
</protein>
<dbReference type="InterPro" id="IPR009072">
    <property type="entry name" value="Histone-fold"/>
</dbReference>
<dbReference type="GO" id="GO:0046982">
    <property type="term" value="F:protein heterodimerization activity"/>
    <property type="evidence" value="ECO:0007669"/>
    <property type="project" value="InterPro"/>
</dbReference>
<keyword evidence="3" id="KW-0804">Transcription</keyword>
<dbReference type="InterPro" id="IPR006565">
    <property type="entry name" value="BTP"/>
</dbReference>
<evidence type="ECO:0000256" key="4">
    <source>
        <dbReference type="ARBA" id="ARBA00023242"/>
    </source>
</evidence>
<feature type="domain" description="Bromodomain associated" evidence="6">
    <location>
        <begin position="11"/>
        <end position="87"/>
    </location>
</feature>
<comment type="subcellular location">
    <subcellularLocation>
        <location evidence="1">Nucleus</location>
    </subcellularLocation>
</comment>
<keyword evidence="7" id="KW-0648">Protein biosynthesis</keyword>
<reference evidence="7 8" key="1">
    <citation type="submission" date="2014-11" db="EMBL/GenBank/DDBJ databases">
        <title>Genetic blueprint of the zoonotic pathogen Toxocara canis.</title>
        <authorList>
            <person name="Zhu X.-Q."/>
            <person name="Korhonen P.K."/>
            <person name="Cai H."/>
            <person name="Young N.D."/>
            <person name="Nejsum P."/>
            <person name="von Samson-Himmelstjerna G."/>
            <person name="Boag P.R."/>
            <person name="Tan P."/>
            <person name="Li Q."/>
            <person name="Min J."/>
            <person name="Yang Y."/>
            <person name="Wang X."/>
            <person name="Fang X."/>
            <person name="Hall R.S."/>
            <person name="Hofmann A."/>
            <person name="Sternberg P.W."/>
            <person name="Jex A.R."/>
            <person name="Gasser R.B."/>
        </authorList>
    </citation>
    <scope>NUCLEOTIDE SEQUENCE [LARGE SCALE GENOMIC DNA]</scope>
    <source>
        <strain evidence="7">PN_DK_2014</strain>
    </source>
</reference>
<gene>
    <name evidence="7" type="primary">TAF3</name>
    <name evidence="7" type="ORF">Tcan_07060</name>
</gene>
<proteinExistence type="predicted"/>
<feature type="compositionally biased region" description="Basic and acidic residues" evidence="5">
    <location>
        <begin position="492"/>
        <end position="523"/>
    </location>
</feature>
<dbReference type="SMART" id="SM00576">
    <property type="entry name" value="BTP"/>
    <property type="match status" value="1"/>
</dbReference>
<evidence type="ECO:0000256" key="1">
    <source>
        <dbReference type="ARBA" id="ARBA00004123"/>
    </source>
</evidence>
<dbReference type="GO" id="GO:0003743">
    <property type="term" value="F:translation initiation factor activity"/>
    <property type="evidence" value="ECO:0007669"/>
    <property type="project" value="UniProtKB-KW"/>
</dbReference>
<dbReference type="PANTHER" id="PTHR46452:SF1">
    <property type="entry name" value="TRANSCRIPTION INITIATION FACTOR TFIID SUBUNIT 3"/>
    <property type="match status" value="1"/>
</dbReference>
<dbReference type="Pfam" id="PF07524">
    <property type="entry name" value="Bromo_TP"/>
    <property type="match status" value="1"/>
</dbReference>
<dbReference type="GO" id="GO:0005669">
    <property type="term" value="C:transcription factor TFIID complex"/>
    <property type="evidence" value="ECO:0007669"/>
    <property type="project" value="TreeGrafter"/>
</dbReference>
<keyword evidence="7" id="KW-0396">Initiation factor</keyword>
<evidence type="ECO:0000256" key="5">
    <source>
        <dbReference type="SAM" id="MobiDB-lite"/>
    </source>
</evidence>
<feature type="compositionally biased region" description="Basic and acidic residues" evidence="5">
    <location>
        <begin position="854"/>
        <end position="865"/>
    </location>
</feature>
<evidence type="ECO:0000259" key="6">
    <source>
        <dbReference type="SMART" id="SM00576"/>
    </source>
</evidence>
<evidence type="ECO:0000256" key="2">
    <source>
        <dbReference type="ARBA" id="ARBA00023015"/>
    </source>
</evidence>
<feature type="region of interest" description="Disordered" evidence="5">
    <location>
        <begin position="419"/>
        <end position="563"/>
    </location>
</feature>
<feature type="compositionally biased region" description="Polar residues" evidence="5">
    <location>
        <begin position="156"/>
        <end position="176"/>
    </location>
</feature>
<feature type="region of interest" description="Disordered" evidence="5">
    <location>
        <begin position="661"/>
        <end position="758"/>
    </location>
</feature>
<dbReference type="CDD" id="cd00076">
    <property type="entry name" value="HFD_SF"/>
    <property type="match status" value="1"/>
</dbReference>
<keyword evidence="8" id="KW-1185">Reference proteome</keyword>
<keyword evidence="4" id="KW-0539">Nucleus</keyword>
<dbReference type="GO" id="GO:0045944">
    <property type="term" value="P:positive regulation of transcription by RNA polymerase II"/>
    <property type="evidence" value="ECO:0007669"/>
    <property type="project" value="TreeGrafter"/>
</dbReference>
<feature type="compositionally biased region" description="Basic and acidic residues" evidence="5">
    <location>
        <begin position="335"/>
        <end position="345"/>
    </location>
</feature>
<feature type="compositionally biased region" description="Basic and acidic residues" evidence="5">
    <location>
        <begin position="281"/>
        <end position="292"/>
    </location>
</feature>
<comment type="caution">
    <text evidence="7">The sequence shown here is derived from an EMBL/GenBank/DDBJ whole genome shotgun (WGS) entry which is preliminary data.</text>
</comment>
<dbReference type="Proteomes" id="UP000031036">
    <property type="component" value="Unassembled WGS sequence"/>
</dbReference>
<evidence type="ECO:0000313" key="8">
    <source>
        <dbReference type="Proteomes" id="UP000031036"/>
    </source>
</evidence>
<dbReference type="PANTHER" id="PTHR46452">
    <property type="entry name" value="TRANSCRIPTION INITIATION FACTOR TFIID SUBUNIT 3"/>
    <property type="match status" value="1"/>
</dbReference>
<feature type="region of interest" description="Disordered" evidence="5">
    <location>
        <begin position="328"/>
        <end position="382"/>
    </location>
</feature>
<feature type="compositionally biased region" description="Low complexity" evidence="5">
    <location>
        <begin position="482"/>
        <end position="491"/>
    </location>
</feature>
<feature type="compositionally biased region" description="Basic residues" evidence="5">
    <location>
        <begin position="346"/>
        <end position="362"/>
    </location>
</feature>
<dbReference type="GO" id="GO:0002039">
    <property type="term" value="F:p53 binding"/>
    <property type="evidence" value="ECO:0007669"/>
    <property type="project" value="TreeGrafter"/>
</dbReference>
<feature type="compositionally biased region" description="Basic and acidic residues" evidence="5">
    <location>
        <begin position="728"/>
        <end position="747"/>
    </location>
</feature>
<feature type="compositionally biased region" description="Basic residues" evidence="5">
    <location>
        <begin position="705"/>
        <end position="727"/>
    </location>
</feature>
<feature type="region of interest" description="Disordered" evidence="5">
    <location>
        <begin position="799"/>
        <end position="896"/>
    </location>
</feature>
<organism evidence="7 8">
    <name type="scientific">Toxocara canis</name>
    <name type="common">Canine roundworm</name>
    <dbReference type="NCBI Taxonomy" id="6265"/>
    <lineage>
        <taxon>Eukaryota</taxon>
        <taxon>Metazoa</taxon>
        <taxon>Ecdysozoa</taxon>
        <taxon>Nematoda</taxon>
        <taxon>Chromadorea</taxon>
        <taxon>Rhabditida</taxon>
        <taxon>Spirurina</taxon>
        <taxon>Ascaridomorpha</taxon>
        <taxon>Ascaridoidea</taxon>
        <taxon>Toxocaridae</taxon>
        <taxon>Toxocara</taxon>
    </lineage>
</organism>
<dbReference type="EMBL" id="JPKZ01000592">
    <property type="protein sequence ID" value="KHN86551.1"/>
    <property type="molecule type" value="Genomic_DNA"/>
</dbReference>
<evidence type="ECO:0000313" key="7">
    <source>
        <dbReference type="EMBL" id="KHN86551.1"/>
    </source>
</evidence>
<name>A0A0B2VSL6_TOXCA</name>
<feature type="compositionally biased region" description="Polar residues" evidence="5">
    <location>
        <begin position="263"/>
        <end position="276"/>
    </location>
</feature>
<dbReference type="AlphaFoldDB" id="A0A0B2VSL6"/>
<feature type="region of interest" description="Disordered" evidence="5">
    <location>
        <begin position="156"/>
        <end position="190"/>
    </location>
</feature>
<sequence>MGSNRPLDPAEDYARFLVQQATARILENTGFAQASERALATLSDITRMIMEKMWTDAKGFAEHAGRRQPNFSDAHMVFQKLHFNVTELHDYLQQTFPIPPERKPPEFPIRLAMDGDIYGPVSERELNERPENIPRYFPAVHPEWCADLVPSVVPNYTTDTDGPSSSCAPQANSCPSSDRRGSRTPKCRVPFPDFTGLTAKDLGLVRQKRAAITVSSKGAEPSGISSSANVSAAHAAANNTSGIPTTKLKHRKPNAAEKAHPKVTTTVTGEPSTSRAASIEPLKEPSHVKVELDEPVSETFPTRPSGMFGMPPSAAVHVDAICEEAIKAKKKKSKKDHDKEKSKEKKEKHKNKDKHKDKKKHGGEHDGVPPSASDGFHLHDDLPLSALGASTSCWLDAATMPKDEVVSLEAPRVEQKPCLMPKLFGSSPLPEMRHEMPSKPPMLTEKPVKETAKKERKNNKRERPKIKSVAIVPSDDSDSDAHAAGTSATSDSARKADVAKIKEKEKGKEVTKEKGNRGGRENVKQNSSKQVERAAAKTQEGDWASGKQAELRGGSGHEPNKLADADRQLEFRFEHEEVGLLKLKWDSIDEVHGTTKRPLSVIAAPPEETPKITVILSRPDVQKDSTFSSNAVLSPQEASYAPGQDVVNQIQLNSVEESLMEGMAAKTAPELPQEGSTTGDSFTVVDGKDKKKKHKKDKDRAKSHEHMHRHKDKKKDKEHRKDKKREKSTREGHGCDGKHEMKRHADETEAIDGQPLPKVPKLKIIIGGGASSVQASPSSTGSPLASPVTSEQLILKVKPLTSQDSGYDSQSLSPGAPKPTVQLKQTTTGDANLRSVETLVHAAEREPAGAPQSDNKKVDEKEPKRPPCVTKAELKAITKSPKKKRLPPIMAKSRKE</sequence>
<feature type="compositionally biased region" description="Basic residues" evidence="5">
    <location>
        <begin position="880"/>
        <end position="896"/>
    </location>
</feature>
<accession>A0A0B2VSL6</accession>
<dbReference type="Gene3D" id="1.10.20.10">
    <property type="entry name" value="Histone, subunit A"/>
    <property type="match status" value="1"/>
</dbReference>
<evidence type="ECO:0000256" key="3">
    <source>
        <dbReference type="ARBA" id="ARBA00023163"/>
    </source>
</evidence>
<dbReference type="STRING" id="6265.A0A0B2VSL6"/>
<feature type="compositionally biased region" description="Polar residues" evidence="5">
    <location>
        <begin position="800"/>
        <end position="813"/>
    </location>
</feature>
<dbReference type="OrthoDB" id="436852at2759"/>
<keyword evidence="2" id="KW-0805">Transcription regulation</keyword>
<feature type="compositionally biased region" description="Basic residues" evidence="5">
    <location>
        <begin position="454"/>
        <end position="466"/>
    </location>
</feature>
<feature type="region of interest" description="Disordered" evidence="5">
    <location>
        <begin position="235"/>
        <end position="306"/>
    </location>
</feature>